<keyword evidence="3" id="KW-0050">Antiport</keyword>
<feature type="transmembrane region" description="Helical" evidence="9">
    <location>
        <begin position="253"/>
        <end position="271"/>
    </location>
</feature>
<dbReference type="GO" id="GO:0015297">
    <property type="term" value="F:antiporter activity"/>
    <property type="evidence" value="ECO:0007669"/>
    <property type="project" value="UniProtKB-KW"/>
</dbReference>
<evidence type="ECO:0000256" key="2">
    <source>
        <dbReference type="ARBA" id="ARBA00022448"/>
    </source>
</evidence>
<dbReference type="PANTHER" id="PTHR33451:SF6">
    <property type="entry name" value="NA(+)_H(+) ANTIPORTER NHAC"/>
    <property type="match status" value="1"/>
</dbReference>
<evidence type="ECO:0000313" key="11">
    <source>
        <dbReference type="EMBL" id="KSU80927.1"/>
    </source>
</evidence>
<protein>
    <submittedName>
        <fullName evidence="11">Sodium:proton antiporter</fullName>
    </submittedName>
</protein>
<evidence type="ECO:0000256" key="6">
    <source>
        <dbReference type="ARBA" id="ARBA00022989"/>
    </source>
</evidence>
<evidence type="ECO:0000256" key="8">
    <source>
        <dbReference type="ARBA" id="ARBA00038435"/>
    </source>
</evidence>
<keyword evidence="6 9" id="KW-1133">Transmembrane helix</keyword>
<dbReference type="InterPro" id="IPR004770">
    <property type="entry name" value="Na/H_antiport_NhaC"/>
</dbReference>
<evidence type="ECO:0000256" key="5">
    <source>
        <dbReference type="ARBA" id="ARBA00022692"/>
    </source>
</evidence>
<evidence type="ECO:0000256" key="9">
    <source>
        <dbReference type="SAM" id="Phobius"/>
    </source>
</evidence>
<feature type="transmembrane region" description="Helical" evidence="9">
    <location>
        <begin position="427"/>
        <end position="447"/>
    </location>
</feature>
<keyword evidence="7 9" id="KW-0472">Membrane</keyword>
<feature type="transmembrane region" description="Helical" evidence="9">
    <location>
        <begin position="61"/>
        <end position="87"/>
    </location>
</feature>
<dbReference type="Pfam" id="PF03553">
    <property type="entry name" value="Na_H_antiporter"/>
    <property type="match status" value="1"/>
</dbReference>
<name>A0A0V8J1N7_9BACL</name>
<keyword evidence="5 9" id="KW-0812">Transmembrane</keyword>
<dbReference type="Proteomes" id="UP000054099">
    <property type="component" value="Unassembled WGS sequence"/>
</dbReference>
<feature type="transmembrane region" description="Helical" evidence="9">
    <location>
        <begin position="229"/>
        <end position="247"/>
    </location>
</feature>
<proteinExistence type="inferred from homology"/>
<dbReference type="NCBIfam" id="TIGR00931">
    <property type="entry name" value="antiport_nhaC"/>
    <property type="match status" value="1"/>
</dbReference>
<feature type="transmembrane region" description="Helical" evidence="9">
    <location>
        <begin position="34"/>
        <end position="52"/>
    </location>
</feature>
<feature type="transmembrane region" description="Helical" evidence="9">
    <location>
        <begin position="7"/>
        <end position="28"/>
    </location>
</feature>
<feature type="transmembrane region" description="Helical" evidence="9">
    <location>
        <begin position="107"/>
        <end position="136"/>
    </location>
</feature>
<feature type="transmembrane region" description="Helical" evidence="9">
    <location>
        <begin position="148"/>
        <end position="168"/>
    </location>
</feature>
<feature type="transmembrane region" description="Helical" evidence="9">
    <location>
        <begin position="309"/>
        <end position="329"/>
    </location>
</feature>
<evidence type="ECO:0000256" key="7">
    <source>
        <dbReference type="ARBA" id="ARBA00023136"/>
    </source>
</evidence>
<dbReference type="InterPro" id="IPR052180">
    <property type="entry name" value="NhaC_Na-H+_Antiporter"/>
</dbReference>
<comment type="similarity">
    <text evidence="8">Belongs to the NhaC Na(+)/H(+) (TC 2.A.35) antiporter family.</text>
</comment>
<dbReference type="AlphaFoldDB" id="A0A0V8J1N7"/>
<comment type="subcellular location">
    <subcellularLocation>
        <location evidence="1">Cell membrane</location>
        <topology evidence="1">Multi-pass membrane protein</topology>
    </subcellularLocation>
</comment>
<dbReference type="EMBL" id="LNQN01000006">
    <property type="protein sequence ID" value="KSU80927.1"/>
    <property type="molecule type" value="Genomic_DNA"/>
</dbReference>
<evidence type="ECO:0000313" key="12">
    <source>
        <dbReference type="Proteomes" id="UP000054099"/>
    </source>
</evidence>
<dbReference type="PANTHER" id="PTHR33451">
    <property type="entry name" value="MALATE-2H(+)/NA(+)-LACTATE ANTIPORTER"/>
    <property type="match status" value="1"/>
</dbReference>
<gene>
    <name evidence="11" type="ORF">AS030_18400</name>
</gene>
<dbReference type="InterPro" id="IPR018461">
    <property type="entry name" value="Na/H_Antiport_NhaC-like_C"/>
</dbReference>
<dbReference type="GO" id="GO:0005886">
    <property type="term" value="C:plasma membrane"/>
    <property type="evidence" value="ECO:0007669"/>
    <property type="project" value="UniProtKB-SubCell"/>
</dbReference>
<evidence type="ECO:0000256" key="1">
    <source>
        <dbReference type="ARBA" id="ARBA00004651"/>
    </source>
</evidence>
<sequence>MNSKVKLPGVILLFIFIVVTMFTSMVFVKVEPHIPLFLCVVLTGIFALFWGADWKRIERGLIAGVVSGIQPLLLLIMIGLVIASWMISGAVPTLLFYGMDFIRPEWFALSALFITILVSTFTGSSFTTASTVGVALMGIAHVLNVNPGLAAGAIICGACFGDKMSPLSDSTNLASGTVGVNLFEHIRHMMWTTVPALAITAVIFFFAGHQGSGASLAQLAEMKKTLGDHFEITPVTLISPLIVMLMAFRRLPILPTLLTGVITAVITAFMLNADITIAQMMNALENGMNLKTGNEAVDAIVNKGGLVPMMWSVALIIIALSLGGLLRELGVIDVLLGSVEKLLKKTEHLIAATAAAGLGINLLTGEMYLSILLPGQAFKKHFEKNGVPLKNLSRTMEDAGTLINPLVPWSVSGAFFAATLGVSALDYIPYAFLLYLSPLFTLIYAYSGIGLGMKKTKLSAVTKAS</sequence>
<feature type="transmembrane region" description="Helical" evidence="9">
    <location>
        <begin position="349"/>
        <end position="373"/>
    </location>
</feature>
<feature type="transmembrane region" description="Helical" evidence="9">
    <location>
        <begin position="188"/>
        <end position="208"/>
    </location>
</feature>
<dbReference type="OrthoDB" id="9762978at2"/>
<reference evidence="11 12" key="1">
    <citation type="journal article" date="2014" name="Antonie Van Leeuwenhoek">
        <title>Fictibacillus enclensis sp. nov., isolated from marine sediment.</title>
        <authorList>
            <person name="Dastager S.G."/>
            <person name="Mawlankar R."/>
            <person name="Srinivasan K."/>
            <person name="Tang S.K."/>
            <person name="Lee J.C."/>
            <person name="Ramana V.V."/>
            <person name="Shouche Y.S."/>
        </authorList>
    </citation>
    <scope>NUCLEOTIDE SEQUENCE [LARGE SCALE GENOMIC DNA]</scope>
    <source>
        <strain evidence="11 12">NIO-1003</strain>
    </source>
</reference>
<keyword evidence="2" id="KW-0813">Transport</keyword>
<comment type="caution">
    <text evidence="11">The sequence shown here is derived from an EMBL/GenBank/DDBJ whole genome shotgun (WGS) entry which is preliminary data.</text>
</comment>
<evidence type="ECO:0000256" key="3">
    <source>
        <dbReference type="ARBA" id="ARBA00022449"/>
    </source>
</evidence>
<evidence type="ECO:0000256" key="4">
    <source>
        <dbReference type="ARBA" id="ARBA00022475"/>
    </source>
</evidence>
<organism evidence="11 12">
    <name type="scientific">Fictibacillus enclensis</name>
    <dbReference type="NCBI Taxonomy" id="1017270"/>
    <lineage>
        <taxon>Bacteria</taxon>
        <taxon>Bacillati</taxon>
        <taxon>Bacillota</taxon>
        <taxon>Bacilli</taxon>
        <taxon>Bacillales</taxon>
        <taxon>Fictibacillaceae</taxon>
        <taxon>Fictibacillus</taxon>
    </lineage>
</organism>
<keyword evidence="12" id="KW-1185">Reference proteome</keyword>
<keyword evidence="4" id="KW-1003">Cell membrane</keyword>
<evidence type="ECO:0000259" key="10">
    <source>
        <dbReference type="Pfam" id="PF03553"/>
    </source>
</evidence>
<dbReference type="RefSeq" id="WP_061974397.1">
    <property type="nucleotide sequence ID" value="NZ_FMAV01000004.1"/>
</dbReference>
<feature type="transmembrane region" description="Helical" evidence="9">
    <location>
        <begin position="402"/>
        <end position="421"/>
    </location>
</feature>
<feature type="domain" description="Na+/H+ antiporter NhaC-like C-terminal" evidence="10">
    <location>
        <begin position="157"/>
        <end position="449"/>
    </location>
</feature>
<accession>A0A0V8J1N7</accession>